<feature type="compositionally biased region" description="Basic and acidic residues" evidence="1">
    <location>
        <begin position="1"/>
        <end position="15"/>
    </location>
</feature>
<keyword evidence="2" id="KW-0812">Transmembrane</keyword>
<proteinExistence type="predicted"/>
<organism evidence="3 4">
    <name type="scientific">Arachis hypogaea</name>
    <name type="common">Peanut</name>
    <dbReference type="NCBI Taxonomy" id="3818"/>
    <lineage>
        <taxon>Eukaryota</taxon>
        <taxon>Viridiplantae</taxon>
        <taxon>Streptophyta</taxon>
        <taxon>Embryophyta</taxon>
        <taxon>Tracheophyta</taxon>
        <taxon>Spermatophyta</taxon>
        <taxon>Magnoliopsida</taxon>
        <taxon>eudicotyledons</taxon>
        <taxon>Gunneridae</taxon>
        <taxon>Pentapetalae</taxon>
        <taxon>rosids</taxon>
        <taxon>fabids</taxon>
        <taxon>Fabales</taxon>
        <taxon>Fabaceae</taxon>
        <taxon>Papilionoideae</taxon>
        <taxon>50 kb inversion clade</taxon>
        <taxon>dalbergioids sensu lato</taxon>
        <taxon>Dalbergieae</taxon>
        <taxon>Pterocarpus clade</taxon>
        <taxon>Arachis</taxon>
    </lineage>
</organism>
<dbReference type="AlphaFoldDB" id="A0A445BSU5"/>
<comment type="caution">
    <text evidence="3">The sequence shown here is derived from an EMBL/GenBank/DDBJ whole genome shotgun (WGS) entry which is preliminary data.</text>
</comment>
<protein>
    <submittedName>
        <fullName evidence="3">Uncharacterized protein</fullName>
    </submittedName>
</protein>
<reference evidence="3 4" key="1">
    <citation type="submission" date="2019-01" db="EMBL/GenBank/DDBJ databases">
        <title>Sequencing of cultivated peanut Arachis hypogaea provides insights into genome evolution and oil improvement.</title>
        <authorList>
            <person name="Chen X."/>
        </authorList>
    </citation>
    <scope>NUCLEOTIDE SEQUENCE [LARGE SCALE GENOMIC DNA]</scope>
    <source>
        <strain evidence="4">cv. Fuhuasheng</strain>
        <tissue evidence="3">Leaves</tissue>
    </source>
</reference>
<dbReference type="Proteomes" id="UP000289738">
    <property type="component" value="Chromosome A08"/>
</dbReference>
<evidence type="ECO:0000256" key="2">
    <source>
        <dbReference type="SAM" id="Phobius"/>
    </source>
</evidence>
<sequence>MNKRTSEKWKNERMKPRGHQGRTVKSSRNLRCRRRMLLSRVFFLSYAFHVLRFWNSARTWW</sequence>
<gene>
    <name evidence="3" type="ORF">Ahy_A08g038185</name>
</gene>
<keyword evidence="2" id="KW-1133">Transmembrane helix</keyword>
<keyword evidence="2" id="KW-0472">Membrane</keyword>
<evidence type="ECO:0000313" key="4">
    <source>
        <dbReference type="Proteomes" id="UP000289738"/>
    </source>
</evidence>
<feature type="region of interest" description="Disordered" evidence="1">
    <location>
        <begin position="1"/>
        <end position="27"/>
    </location>
</feature>
<dbReference type="EMBL" id="SDMP01000008">
    <property type="protein sequence ID" value="RYR41779.1"/>
    <property type="molecule type" value="Genomic_DNA"/>
</dbReference>
<evidence type="ECO:0000313" key="3">
    <source>
        <dbReference type="EMBL" id="RYR41779.1"/>
    </source>
</evidence>
<keyword evidence="4" id="KW-1185">Reference proteome</keyword>
<accession>A0A445BSU5</accession>
<name>A0A445BSU5_ARAHY</name>
<evidence type="ECO:0000256" key="1">
    <source>
        <dbReference type="SAM" id="MobiDB-lite"/>
    </source>
</evidence>
<feature type="transmembrane region" description="Helical" evidence="2">
    <location>
        <begin position="37"/>
        <end position="54"/>
    </location>
</feature>